<accession>A0A2I4E353</accession>
<dbReference type="KEGG" id="jre:108985840"/>
<sequence>MEVVSKLIKECGKELAVWNRSSFGYVHEKLAAARKRLEDLQQLNALCSDSERVDEARGEVNVWLEMEEVKWKQRSLVQWLKDGDQNTRFFHSQASQRRKRNMIRSLKDETGVWLEGEERDSLVTNFFKDLFASSLQSG</sequence>
<reference evidence="2" key="1">
    <citation type="submission" date="2025-08" db="UniProtKB">
        <authorList>
            <consortium name="RefSeq"/>
        </authorList>
    </citation>
    <scope>IDENTIFICATION</scope>
    <source>
        <tissue evidence="2">Leaves</tissue>
    </source>
</reference>
<organism evidence="1 2">
    <name type="scientific">Juglans regia</name>
    <name type="common">English walnut</name>
    <dbReference type="NCBI Taxonomy" id="51240"/>
    <lineage>
        <taxon>Eukaryota</taxon>
        <taxon>Viridiplantae</taxon>
        <taxon>Streptophyta</taxon>
        <taxon>Embryophyta</taxon>
        <taxon>Tracheophyta</taxon>
        <taxon>Spermatophyta</taxon>
        <taxon>Magnoliopsida</taxon>
        <taxon>eudicotyledons</taxon>
        <taxon>Gunneridae</taxon>
        <taxon>Pentapetalae</taxon>
        <taxon>rosids</taxon>
        <taxon>fabids</taxon>
        <taxon>Fagales</taxon>
        <taxon>Juglandaceae</taxon>
        <taxon>Juglans</taxon>
    </lineage>
</organism>
<gene>
    <name evidence="2" type="primary">LOC108985840</name>
</gene>
<protein>
    <submittedName>
        <fullName evidence="2">Uncharacterized protein LOC108985840</fullName>
    </submittedName>
</protein>
<dbReference type="AlphaFoldDB" id="A0A2I4E353"/>
<evidence type="ECO:0000313" key="1">
    <source>
        <dbReference type="Proteomes" id="UP000235220"/>
    </source>
</evidence>
<dbReference type="Proteomes" id="UP000235220">
    <property type="component" value="Chromosome 14"/>
</dbReference>
<evidence type="ECO:0000313" key="2">
    <source>
        <dbReference type="RefSeq" id="XP_018813825.1"/>
    </source>
</evidence>
<dbReference type="GeneID" id="108985840"/>
<keyword evidence="1" id="KW-1185">Reference proteome</keyword>
<dbReference type="Gramene" id="Jr14_16860_p1">
    <property type="protein sequence ID" value="cds.Jr14_16860_p1"/>
    <property type="gene ID" value="Jr14_16860"/>
</dbReference>
<proteinExistence type="predicted"/>
<name>A0A2I4E353_JUGRE</name>
<dbReference type="RefSeq" id="XP_018813825.1">
    <property type="nucleotide sequence ID" value="XM_018958280.1"/>
</dbReference>
<dbReference type="OrthoDB" id="1935089at2759"/>